<evidence type="ECO:0000313" key="3">
    <source>
        <dbReference type="Proteomes" id="UP000325081"/>
    </source>
</evidence>
<name>A0A5A7PE17_STRAF</name>
<accession>A0A5A7PE17</accession>
<organism evidence="2 3">
    <name type="scientific">Striga asiatica</name>
    <name type="common">Asiatic witchweed</name>
    <name type="synonym">Buchnera asiatica</name>
    <dbReference type="NCBI Taxonomy" id="4170"/>
    <lineage>
        <taxon>Eukaryota</taxon>
        <taxon>Viridiplantae</taxon>
        <taxon>Streptophyta</taxon>
        <taxon>Embryophyta</taxon>
        <taxon>Tracheophyta</taxon>
        <taxon>Spermatophyta</taxon>
        <taxon>Magnoliopsida</taxon>
        <taxon>eudicotyledons</taxon>
        <taxon>Gunneridae</taxon>
        <taxon>Pentapetalae</taxon>
        <taxon>asterids</taxon>
        <taxon>lamiids</taxon>
        <taxon>Lamiales</taxon>
        <taxon>Orobanchaceae</taxon>
        <taxon>Buchnereae</taxon>
        <taxon>Striga</taxon>
    </lineage>
</organism>
<evidence type="ECO:0000256" key="1">
    <source>
        <dbReference type="SAM" id="MobiDB-lite"/>
    </source>
</evidence>
<keyword evidence="3" id="KW-1185">Reference proteome</keyword>
<sequence>MWAGGDQGESTRAEKRVGAPNRSHGVVLRSGGGRRRRRLGNGVVVLLVDRVVEAVGGEGVVQALVHLRRVETEAELYAGPELVEIPVGDAPAPPPSAIGLLPEPRLVAVGVRGPRALLAQGCRRVRRRVLRLGRHRRRPIPAAELGGSRQRLPFFGRWSVA</sequence>
<proteinExistence type="predicted"/>
<dbReference type="OrthoDB" id="641808at2759"/>
<evidence type="ECO:0000313" key="2">
    <source>
        <dbReference type="EMBL" id="GER30884.1"/>
    </source>
</evidence>
<protein>
    <submittedName>
        <fullName evidence="2">Importin alpha isoform 4</fullName>
    </submittedName>
</protein>
<feature type="region of interest" description="Disordered" evidence="1">
    <location>
        <begin position="1"/>
        <end position="34"/>
    </location>
</feature>
<reference evidence="3" key="1">
    <citation type="journal article" date="2019" name="Curr. Biol.">
        <title>Genome Sequence of Striga asiatica Provides Insight into the Evolution of Plant Parasitism.</title>
        <authorList>
            <person name="Yoshida S."/>
            <person name="Kim S."/>
            <person name="Wafula E.K."/>
            <person name="Tanskanen J."/>
            <person name="Kim Y.M."/>
            <person name="Honaas L."/>
            <person name="Yang Z."/>
            <person name="Spallek T."/>
            <person name="Conn C.E."/>
            <person name="Ichihashi Y."/>
            <person name="Cheong K."/>
            <person name="Cui S."/>
            <person name="Der J.P."/>
            <person name="Gundlach H."/>
            <person name="Jiao Y."/>
            <person name="Hori C."/>
            <person name="Ishida J.K."/>
            <person name="Kasahara H."/>
            <person name="Kiba T."/>
            <person name="Kim M.S."/>
            <person name="Koo N."/>
            <person name="Laohavisit A."/>
            <person name="Lee Y.H."/>
            <person name="Lumba S."/>
            <person name="McCourt P."/>
            <person name="Mortimer J.C."/>
            <person name="Mutuku J.M."/>
            <person name="Nomura T."/>
            <person name="Sasaki-Sekimoto Y."/>
            <person name="Seto Y."/>
            <person name="Wang Y."/>
            <person name="Wakatake T."/>
            <person name="Sakakibara H."/>
            <person name="Demura T."/>
            <person name="Yamaguchi S."/>
            <person name="Yoneyama K."/>
            <person name="Manabe R.I."/>
            <person name="Nelson D.C."/>
            <person name="Schulman A.H."/>
            <person name="Timko M.P."/>
            <person name="dePamphilis C.W."/>
            <person name="Choi D."/>
            <person name="Shirasu K."/>
        </authorList>
    </citation>
    <scope>NUCLEOTIDE SEQUENCE [LARGE SCALE GENOMIC DNA]</scope>
    <source>
        <strain evidence="3">cv. UVA1</strain>
    </source>
</reference>
<dbReference type="AlphaFoldDB" id="A0A5A7PE17"/>
<gene>
    <name evidence="2" type="ORF">STAS_06845</name>
</gene>
<comment type="caution">
    <text evidence="2">The sequence shown here is derived from an EMBL/GenBank/DDBJ whole genome shotgun (WGS) entry which is preliminary data.</text>
</comment>
<dbReference type="Proteomes" id="UP000325081">
    <property type="component" value="Unassembled WGS sequence"/>
</dbReference>
<dbReference type="EMBL" id="BKCP01004405">
    <property type="protein sequence ID" value="GER30884.1"/>
    <property type="molecule type" value="Genomic_DNA"/>
</dbReference>